<evidence type="ECO:0000256" key="2">
    <source>
        <dbReference type="ARBA" id="ARBA00022448"/>
    </source>
</evidence>
<accession>A0A2A9M301</accession>
<dbReference type="InterPro" id="IPR016024">
    <property type="entry name" value="ARM-type_fold"/>
</dbReference>
<organism evidence="6 7">
    <name type="scientific">Besnoitia besnoiti</name>
    <name type="common">Apicomplexan protozoan</name>
    <dbReference type="NCBI Taxonomy" id="94643"/>
    <lineage>
        <taxon>Eukaryota</taxon>
        <taxon>Sar</taxon>
        <taxon>Alveolata</taxon>
        <taxon>Apicomplexa</taxon>
        <taxon>Conoidasida</taxon>
        <taxon>Coccidia</taxon>
        <taxon>Eucoccidiorida</taxon>
        <taxon>Eimeriorina</taxon>
        <taxon>Sarcocystidae</taxon>
        <taxon>Besnoitia</taxon>
    </lineage>
</organism>
<comment type="subcellular location">
    <subcellularLocation>
        <location evidence="1">Cytoplasm</location>
    </subcellularLocation>
</comment>
<dbReference type="GO" id="GO:0006606">
    <property type="term" value="P:protein import into nucleus"/>
    <property type="evidence" value="ECO:0007669"/>
    <property type="project" value="InterPro"/>
</dbReference>
<dbReference type="RefSeq" id="XP_029215603.1">
    <property type="nucleotide sequence ID" value="XM_029361248.1"/>
</dbReference>
<keyword evidence="2" id="KW-0813">Transport</keyword>
<dbReference type="GeneID" id="40307620"/>
<comment type="caution">
    <text evidence="6">The sequence shown here is derived from an EMBL/GenBank/DDBJ whole genome shotgun (WGS) entry which is preliminary data.</text>
</comment>
<evidence type="ECO:0000313" key="6">
    <source>
        <dbReference type="EMBL" id="PFH31594.1"/>
    </source>
</evidence>
<dbReference type="STRING" id="94643.A0A2A9M301"/>
<evidence type="ECO:0000313" key="7">
    <source>
        <dbReference type="Proteomes" id="UP000224006"/>
    </source>
</evidence>
<dbReference type="Proteomes" id="UP000224006">
    <property type="component" value="Unassembled WGS sequence"/>
</dbReference>
<keyword evidence="4" id="KW-0677">Repeat</keyword>
<dbReference type="VEuPathDB" id="ToxoDB:BESB_025680"/>
<dbReference type="OrthoDB" id="543373at2759"/>
<name>A0A2A9M301_BESBE</name>
<dbReference type="KEGG" id="bbes:BESB_025680"/>
<dbReference type="Gene3D" id="1.25.10.10">
    <property type="entry name" value="Leucine-rich Repeat Variant"/>
    <property type="match status" value="1"/>
</dbReference>
<evidence type="ECO:0000256" key="5">
    <source>
        <dbReference type="ARBA" id="ARBA00022927"/>
    </source>
</evidence>
<keyword evidence="7" id="KW-1185">Reference proteome</keyword>
<dbReference type="PANTHER" id="PTHR10527">
    <property type="entry name" value="IMPORTIN BETA"/>
    <property type="match status" value="1"/>
</dbReference>
<dbReference type="EMBL" id="NWUJ01000014">
    <property type="protein sequence ID" value="PFH31594.1"/>
    <property type="molecule type" value="Genomic_DNA"/>
</dbReference>
<gene>
    <name evidence="6" type="ORF">BESB_025680</name>
</gene>
<keyword evidence="3" id="KW-0963">Cytoplasm</keyword>
<protein>
    <submittedName>
        <fullName evidence="6">HEAT repeat-containing protein</fullName>
    </submittedName>
</protein>
<keyword evidence="5" id="KW-0653">Protein transport</keyword>
<dbReference type="InterPro" id="IPR011989">
    <property type="entry name" value="ARM-like"/>
</dbReference>
<dbReference type="AlphaFoldDB" id="A0A2A9M301"/>
<evidence type="ECO:0000256" key="4">
    <source>
        <dbReference type="ARBA" id="ARBA00022737"/>
    </source>
</evidence>
<evidence type="ECO:0000256" key="1">
    <source>
        <dbReference type="ARBA" id="ARBA00004496"/>
    </source>
</evidence>
<reference evidence="6 7" key="1">
    <citation type="submission" date="2017-09" db="EMBL/GenBank/DDBJ databases">
        <title>Genome sequencing of Besnoitia besnoiti strain Bb-Ger1.</title>
        <authorList>
            <person name="Schares G."/>
            <person name="Venepally P."/>
            <person name="Lorenzi H.A."/>
        </authorList>
    </citation>
    <scope>NUCLEOTIDE SEQUENCE [LARGE SCALE GENOMIC DNA]</scope>
    <source>
        <strain evidence="6 7">Bb-Ger1</strain>
    </source>
</reference>
<proteinExistence type="predicted"/>
<dbReference type="SUPFAM" id="SSF48371">
    <property type="entry name" value="ARM repeat"/>
    <property type="match status" value="2"/>
</dbReference>
<evidence type="ECO:0000256" key="3">
    <source>
        <dbReference type="ARBA" id="ARBA00022490"/>
    </source>
</evidence>
<dbReference type="GO" id="GO:0005737">
    <property type="term" value="C:cytoplasm"/>
    <property type="evidence" value="ECO:0007669"/>
    <property type="project" value="UniProtKB-SubCell"/>
</dbReference>
<dbReference type="InterPro" id="IPR040122">
    <property type="entry name" value="Importin_beta"/>
</dbReference>
<sequence>MSALPVFARFALSSQALSGLQSADNAVRSASEAAINGAALPQLLPVLAQSVREAPTAAEQQLAAILLRRCLQSRWSEIEASLPAAEGDALLQEALTRLLQAVLQSPDGLVKKSAADAAAEVWRKKQMRTLEDAPCTVVGRWLAEPELGPPQTAAALFRLLDRLCEDKDIGASLTQMHAANLRKKIACALQQKGSQSDKDVEGSMAAALDALATCVSSLPPNSPLRASFCELAPLLLSALFENPSAALFIPSQQLAETLPQFFAGQHPRLLQLVVQVAVGAPNAENRCDDKQGAADVKTVALQLAVSAVISAPKWAKKNLNVVRPLLEVLAECCGLVAGDEEAWGAKEREEEDDDEEDLSQEALLLATRVAERLNSDAVLEMLLQICTAFFASDDWQRHLAALSLLAALLEEEHSSAGVMRHADEVISVCLLRLSSPHARLRWAALNCLCFLLQEDEREGDVVTEREKNLLEKMLEALQRETNNRCRRKGLQAVAEFFSNFAGEGEDEDCKAMNDKVYEQLSPYIDAALQNAVVPLCDSSDAQTQELALAVGSVLAQVSGQHFQRFYSFFMGAVRRLLSVDFAAFLQTHAHGASLLETVVEFAGALAAAVGMEVFAPDAAWLLERLIELQRVCADGTAGASLQATALEAVGETTRVMGAAALPFLPAISPIILAKVQQHAECNFAEAISAGEEAGAKISEEGRISTVNITDKCGRQTVISINTAAVEEKCAALRLLGSLAGRSGGQLPPMFACEWAKAIRPECSAQFAMVRQEAYEALPSVVNCLVTTNFAEFVRLSREALLFVVEEIKENNSRHVSGFVLPAATRLLENLMKEKERRDAQRTLGDAAADSGAYAADAIFNAEQRREFLAKIFEAMGRAIIPILTQEYEALAAAEGEDDEWENVDEDEEEQTEAAADAYDAVMQTAGALCKLYGAECLPFFDAHLKMPFGALLAHEKANPGGKVAALCIFADAINFGGEAAGKAYGEVYLPAALLAVCPPSDALTNEDLYSVSAAAYGIGACAVNSRELFLPRLAGAREALTRALQSPVLQTEEGRSAADCAACALLKVVLLYTRELEQQGPSPSAATTIFTQLLSRWFPLKDDAQEIDASTDLFVKMLTENHVLLQAAPARNEYMRVVQALLAEKTKEAETSKDEDKKLLASWKKLCIQKALERLN</sequence>